<accession>A0A9W8QDI1</accession>
<dbReference type="GeneID" id="80896873"/>
<dbReference type="RefSeq" id="XP_056053875.1">
    <property type="nucleotide sequence ID" value="XM_056196760.1"/>
</dbReference>
<keyword evidence="2" id="KW-1185">Reference proteome</keyword>
<evidence type="ECO:0000313" key="1">
    <source>
        <dbReference type="EMBL" id="KAJ4153217.1"/>
    </source>
</evidence>
<organism evidence="1 2">
    <name type="scientific">Akanthomyces muscarius</name>
    <name type="common">Entomopathogenic fungus</name>
    <name type="synonym">Lecanicillium muscarium</name>
    <dbReference type="NCBI Taxonomy" id="2231603"/>
    <lineage>
        <taxon>Eukaryota</taxon>
        <taxon>Fungi</taxon>
        <taxon>Dikarya</taxon>
        <taxon>Ascomycota</taxon>
        <taxon>Pezizomycotina</taxon>
        <taxon>Sordariomycetes</taxon>
        <taxon>Hypocreomycetidae</taxon>
        <taxon>Hypocreales</taxon>
        <taxon>Cordycipitaceae</taxon>
        <taxon>Akanthomyces</taxon>
    </lineage>
</organism>
<reference evidence="1" key="1">
    <citation type="journal article" date="2023" name="Access Microbiol">
        <title>De-novo genome assembly for Akanthomyces muscarius, a biocontrol agent of insect agricultural pests.</title>
        <authorList>
            <person name="Erdos Z."/>
            <person name="Studholme D.J."/>
            <person name="Raymond B."/>
            <person name="Sharma M."/>
        </authorList>
    </citation>
    <scope>NUCLEOTIDE SEQUENCE</scope>
    <source>
        <strain evidence="1">Ve6</strain>
    </source>
</reference>
<dbReference type="Proteomes" id="UP001144673">
    <property type="component" value="Chromosome 5"/>
</dbReference>
<protein>
    <submittedName>
        <fullName evidence="1">Uncharacterized protein</fullName>
    </submittedName>
</protein>
<name>A0A9W8QDI1_AKAMU</name>
<proteinExistence type="predicted"/>
<dbReference type="AlphaFoldDB" id="A0A9W8QDI1"/>
<comment type="caution">
    <text evidence="1">The sequence shown here is derived from an EMBL/GenBank/DDBJ whole genome shotgun (WGS) entry which is preliminary data.</text>
</comment>
<gene>
    <name evidence="1" type="ORF">LMH87_009714</name>
</gene>
<sequence length="102" mass="11275">MGTTRKILIAGPGPSLCTSETRITYYGMDRGRSRYVTLGVASVPRVFSCRKKRPPGPQRHTVIVRSNANGSEMHCSATAVYSCIISAITVRRVKGNYTNRQR</sequence>
<dbReference type="EMBL" id="JAJHUN010000008">
    <property type="protein sequence ID" value="KAJ4153217.1"/>
    <property type="molecule type" value="Genomic_DNA"/>
</dbReference>
<evidence type="ECO:0000313" key="2">
    <source>
        <dbReference type="Proteomes" id="UP001144673"/>
    </source>
</evidence>
<dbReference type="KEGG" id="amus:LMH87_009714"/>